<dbReference type="HOGENOM" id="CLU_076937_0_0_1"/>
<dbReference type="Gene3D" id="6.10.140.910">
    <property type="match status" value="1"/>
</dbReference>
<dbReference type="Pfam" id="PF06428">
    <property type="entry name" value="Sec2p"/>
    <property type="match status" value="1"/>
</dbReference>
<protein>
    <recommendedName>
        <fullName evidence="1">GDP/GTP exchange factor Sec2 N-terminal domain-containing protein</fullName>
    </recommendedName>
</protein>
<dbReference type="EMBL" id="KN824363">
    <property type="protein sequence ID" value="KIM22098.1"/>
    <property type="molecule type" value="Genomic_DNA"/>
</dbReference>
<dbReference type="Proteomes" id="UP000054097">
    <property type="component" value="Unassembled WGS sequence"/>
</dbReference>
<evidence type="ECO:0000313" key="3">
    <source>
        <dbReference type="Proteomes" id="UP000054097"/>
    </source>
</evidence>
<keyword evidence="3" id="KW-1185">Reference proteome</keyword>
<dbReference type="AlphaFoldDB" id="A0A0C2W6S1"/>
<dbReference type="STRING" id="933852.A0A0C2W6S1"/>
<evidence type="ECO:0000313" key="2">
    <source>
        <dbReference type="EMBL" id="KIM22098.1"/>
    </source>
</evidence>
<name>A0A0C2W6S1_SERVB</name>
<dbReference type="SUPFAM" id="SSF144284">
    <property type="entry name" value="Sec2 N-terminal region"/>
    <property type="match status" value="1"/>
</dbReference>
<gene>
    <name evidence="2" type="ORF">M408DRAFT_79495</name>
</gene>
<accession>A0A0C2W6S1</accession>
<dbReference type="InterPro" id="IPR009449">
    <property type="entry name" value="Sec2_N"/>
</dbReference>
<sequence>RELVISSLCIQVSDLFSRVSLLDLKLVQSYDFVSTLEEMLDDDAKRLRAIDGRLVERSAVAAELTRLMEESMTSSNAKLSAEAKHKQIESELSDLSANLFSTANEMVATEHQLRASVEESLTLAKASNTFVEKRLEAARLQLGGVEREKEILCEQTGCTEKETEELRKAPRGVNSSNVTSQGTGGILRMMNSHAPYKNEYLGFLVHLCGMVTMTPNVPAVTSLLTFPFLARLAVEDS</sequence>
<dbReference type="OrthoDB" id="1748564at2759"/>
<feature type="non-terminal residue" evidence="2">
    <location>
        <position position="1"/>
    </location>
</feature>
<organism evidence="2 3">
    <name type="scientific">Serendipita vermifera MAFF 305830</name>
    <dbReference type="NCBI Taxonomy" id="933852"/>
    <lineage>
        <taxon>Eukaryota</taxon>
        <taxon>Fungi</taxon>
        <taxon>Dikarya</taxon>
        <taxon>Basidiomycota</taxon>
        <taxon>Agaricomycotina</taxon>
        <taxon>Agaricomycetes</taxon>
        <taxon>Sebacinales</taxon>
        <taxon>Serendipitaceae</taxon>
        <taxon>Serendipita</taxon>
    </lineage>
</organism>
<reference evidence="3" key="2">
    <citation type="submission" date="2015-01" db="EMBL/GenBank/DDBJ databases">
        <title>Evolutionary Origins and Diversification of the Mycorrhizal Mutualists.</title>
        <authorList>
            <consortium name="DOE Joint Genome Institute"/>
            <consortium name="Mycorrhizal Genomics Consortium"/>
            <person name="Kohler A."/>
            <person name="Kuo A."/>
            <person name="Nagy L.G."/>
            <person name="Floudas D."/>
            <person name="Copeland A."/>
            <person name="Barry K.W."/>
            <person name="Cichocki N."/>
            <person name="Veneault-Fourrey C."/>
            <person name="LaButti K."/>
            <person name="Lindquist E.A."/>
            <person name="Lipzen A."/>
            <person name="Lundell T."/>
            <person name="Morin E."/>
            <person name="Murat C."/>
            <person name="Riley R."/>
            <person name="Ohm R."/>
            <person name="Sun H."/>
            <person name="Tunlid A."/>
            <person name="Henrissat B."/>
            <person name="Grigoriev I.V."/>
            <person name="Hibbett D.S."/>
            <person name="Martin F."/>
        </authorList>
    </citation>
    <scope>NUCLEOTIDE SEQUENCE [LARGE SCALE GENOMIC DNA]</scope>
    <source>
        <strain evidence="3">MAFF 305830</strain>
    </source>
</reference>
<reference evidence="2 3" key="1">
    <citation type="submission" date="2014-04" db="EMBL/GenBank/DDBJ databases">
        <authorList>
            <consortium name="DOE Joint Genome Institute"/>
            <person name="Kuo A."/>
            <person name="Zuccaro A."/>
            <person name="Kohler A."/>
            <person name="Nagy L.G."/>
            <person name="Floudas D."/>
            <person name="Copeland A."/>
            <person name="Barry K.W."/>
            <person name="Cichocki N."/>
            <person name="Veneault-Fourrey C."/>
            <person name="LaButti K."/>
            <person name="Lindquist E.A."/>
            <person name="Lipzen A."/>
            <person name="Lundell T."/>
            <person name="Morin E."/>
            <person name="Murat C."/>
            <person name="Sun H."/>
            <person name="Tunlid A."/>
            <person name="Henrissat B."/>
            <person name="Grigoriev I.V."/>
            <person name="Hibbett D.S."/>
            <person name="Martin F."/>
            <person name="Nordberg H.P."/>
            <person name="Cantor M.N."/>
            <person name="Hua S.X."/>
        </authorList>
    </citation>
    <scope>NUCLEOTIDE SEQUENCE [LARGE SCALE GENOMIC DNA]</scope>
    <source>
        <strain evidence="2 3">MAFF 305830</strain>
    </source>
</reference>
<feature type="domain" description="GDP/GTP exchange factor Sec2 N-terminal" evidence="1">
    <location>
        <begin position="39"/>
        <end position="142"/>
    </location>
</feature>
<evidence type="ECO:0000259" key="1">
    <source>
        <dbReference type="Pfam" id="PF06428"/>
    </source>
</evidence>
<proteinExistence type="predicted"/>